<dbReference type="Proteomes" id="UP000002516">
    <property type="component" value="Chromosome"/>
</dbReference>
<evidence type="ECO:0000313" key="2">
    <source>
        <dbReference type="EMBL" id="AAO28687.1"/>
    </source>
</evidence>
<gene>
    <name evidence="2" type="ordered locus">PD_0819</name>
</gene>
<dbReference type="AlphaFoldDB" id="Q87D67"/>
<accession>Q87D67</accession>
<evidence type="ECO:0000256" key="1">
    <source>
        <dbReference type="SAM" id="Phobius"/>
    </source>
</evidence>
<keyword evidence="1" id="KW-0812">Transmembrane</keyword>
<protein>
    <submittedName>
        <fullName evidence="2">Uncharacterized protein</fullName>
    </submittedName>
</protein>
<dbReference type="KEGG" id="xft:PD_0819"/>
<sequence length="409" mass="46060">MIRGTLMTDFKDREPALLRLSKGAMREWYGLILGWLLVMAVGGCLLWNVARARGLLPRGDSMMLWVGIVIVCLSVLGAVLWYCRRSLLQALFLPRLPPDWIRASLCIQTALPSLAHASHSVLACHDASWERFCGGLLIAEDLNPATAQCAPWETLDAQACINRLEQLRESWQQASQRRIQQQQRRYWLEMVLVLIDHGVSRPLHDGSLPDVLMLRTECLLLGVDQGPLVLNDVPGVFARRLWLALQVLPEVQRKQAHMQWSLLHLLHDLGREVKALDALAQLVLVLAWNPEMDLDQVEVAYAQAAEYRKRICDWLVRAAQVIVSEDSQVRLDKYLLLLCPLLSSLGGDDIGYVEALRPLHTGFTRLYESRLRTLVTLADEVEQQLGLRLLSAPSSAVQSVAQDSPLLDQ</sequence>
<dbReference type="EMBL" id="AE009442">
    <property type="protein sequence ID" value="AAO28687.1"/>
    <property type="molecule type" value="Genomic_DNA"/>
</dbReference>
<name>Q87D67_XYLFT</name>
<keyword evidence="1" id="KW-1133">Transmembrane helix</keyword>
<dbReference type="HOGENOM" id="CLU_056378_0_0_6"/>
<keyword evidence="1" id="KW-0472">Membrane</keyword>
<feature type="transmembrane region" description="Helical" evidence="1">
    <location>
        <begin position="62"/>
        <end position="83"/>
    </location>
</feature>
<keyword evidence="3" id="KW-1185">Reference proteome</keyword>
<feature type="transmembrane region" description="Helical" evidence="1">
    <location>
        <begin position="28"/>
        <end position="50"/>
    </location>
</feature>
<organism evidence="2 3">
    <name type="scientific">Xylella fastidiosa (strain Temecula1 / ATCC 700964)</name>
    <dbReference type="NCBI Taxonomy" id="183190"/>
    <lineage>
        <taxon>Bacteria</taxon>
        <taxon>Pseudomonadati</taxon>
        <taxon>Pseudomonadota</taxon>
        <taxon>Gammaproteobacteria</taxon>
        <taxon>Lysobacterales</taxon>
        <taxon>Lysobacteraceae</taxon>
        <taxon>Xylella</taxon>
    </lineage>
</organism>
<reference evidence="2 3" key="1">
    <citation type="journal article" date="2003" name="J. Bacteriol.">
        <title>Comparative analyses of the complete genome sequences of Pierce's disease and citrus variegated chlorosis strains of Xylella fastidiosa.</title>
        <authorList>
            <person name="Van Sluys M.A."/>
            <person name="de Oliveira M.C."/>
            <person name="Monteiro-Vitorello C.B."/>
            <person name="Miyaki C.Y."/>
            <person name="Furlan L.R."/>
            <person name="Camargo L.E."/>
            <person name="da Silva A.C."/>
            <person name="Moon D.H."/>
            <person name="Takita M.A."/>
            <person name="Lemos E.G."/>
            <person name="Machado M.A."/>
            <person name="Ferro M.I."/>
            <person name="da Silva F.R."/>
            <person name="Goldman M.H."/>
            <person name="Goldman G.H."/>
            <person name="Lemos M.V."/>
            <person name="El-Dorry H."/>
            <person name="Tsai S.M."/>
            <person name="Carrer H."/>
            <person name="Carraro D.M."/>
            <person name="de Oliveira R.C."/>
            <person name="Nunes L.R."/>
            <person name="Siqueira W.J."/>
            <person name="Coutinho L.L."/>
            <person name="Kimura E.T."/>
            <person name="Ferro E.S."/>
            <person name="Harakava R."/>
            <person name="Kuramae E.E."/>
            <person name="Marino C.L."/>
            <person name="Giglioti E."/>
            <person name="Abreu I.L."/>
            <person name="Alves L.M."/>
            <person name="do Amaral A.M."/>
            <person name="Baia G.S."/>
            <person name="Blanco S.R."/>
            <person name="Brito M.S."/>
            <person name="Cannavan F.S."/>
            <person name="Celestino A.V."/>
            <person name="da Cunha A.F."/>
            <person name="Fenille R.C."/>
            <person name="Ferro J.A."/>
            <person name="Formighieri E.F."/>
            <person name="Kishi L.T."/>
            <person name="Leoni S.G."/>
            <person name="Oliveira A.R."/>
            <person name="Rosa V.E.Jr."/>
            <person name="Sassaki F.T."/>
            <person name="Sena J.A."/>
            <person name="de Souza A.A."/>
            <person name="Truffi D."/>
            <person name="Tsukumo F."/>
            <person name="Yanai G.M."/>
            <person name="Zaros L.G."/>
            <person name="Civerolo E.L."/>
            <person name="Simpson A.J."/>
            <person name="Almeida N.F.Jr."/>
            <person name="Setubal J.C."/>
            <person name="Kitajima J.P."/>
        </authorList>
    </citation>
    <scope>NUCLEOTIDE SEQUENCE [LARGE SCALE GENOMIC DNA]</scope>
    <source>
        <strain evidence="3">Temecula1 / ATCC 700964</strain>
    </source>
</reference>
<proteinExistence type="predicted"/>
<evidence type="ECO:0000313" key="3">
    <source>
        <dbReference type="Proteomes" id="UP000002516"/>
    </source>
</evidence>